<dbReference type="Pfam" id="PF18312">
    <property type="entry name" value="ScsC_N"/>
    <property type="match status" value="1"/>
</dbReference>
<dbReference type="SUPFAM" id="SSF52833">
    <property type="entry name" value="Thioredoxin-like"/>
    <property type="match status" value="1"/>
</dbReference>
<dbReference type="PROSITE" id="PS51352">
    <property type="entry name" value="THIOREDOXIN_2"/>
    <property type="match status" value="1"/>
</dbReference>
<dbReference type="Gene3D" id="3.40.30.10">
    <property type="entry name" value="Glutaredoxin"/>
    <property type="match status" value="1"/>
</dbReference>
<keyword evidence="4" id="KW-0676">Redox-active center</keyword>
<dbReference type="Pfam" id="PF01323">
    <property type="entry name" value="DSBA"/>
    <property type="match status" value="1"/>
</dbReference>
<dbReference type="OrthoDB" id="9780147at2"/>
<accession>A0A5C6TTB2</accession>
<feature type="transmembrane region" description="Helical" evidence="5">
    <location>
        <begin position="12"/>
        <end position="33"/>
    </location>
</feature>
<evidence type="ECO:0000259" key="6">
    <source>
        <dbReference type="PROSITE" id="PS51352"/>
    </source>
</evidence>
<feature type="domain" description="Thioredoxin" evidence="6">
    <location>
        <begin position="61"/>
        <end position="231"/>
    </location>
</feature>
<proteinExistence type="predicted"/>
<evidence type="ECO:0000256" key="2">
    <source>
        <dbReference type="ARBA" id="ARBA00023002"/>
    </source>
</evidence>
<keyword evidence="5" id="KW-0472">Membrane</keyword>
<organism evidence="7 8">
    <name type="scientific">Allosphingosinicella ginsenosidimutans</name>
    <dbReference type="NCBI Taxonomy" id="1176539"/>
    <lineage>
        <taxon>Bacteria</taxon>
        <taxon>Pseudomonadati</taxon>
        <taxon>Pseudomonadota</taxon>
        <taxon>Alphaproteobacteria</taxon>
        <taxon>Sphingomonadales</taxon>
        <taxon>Sphingomonadaceae</taxon>
        <taxon>Allosphingosinicella</taxon>
    </lineage>
</organism>
<sequence>MEPSSRRPAGTWLTGLAALLLGIVIGGGAMLAANGYFVRSYLLAHPEVLPEAMDRLRDREASAAVSANRAAIETPFRGAWAGAADGDVTLVEFFDYACPYCRASNPDVARLLREDRRLRVVWRDYPVLGPDSEQAAVASLAAAGAGRYRQFHDALYAAGRPSASTIAAARQAAGLPEPALTDEIRREVQRNYELARAIGATGTPTFVIGNQVLQGAVGYDALKAAIAEARSAR</sequence>
<dbReference type="AlphaFoldDB" id="A0A5C6TTB2"/>
<dbReference type="RefSeq" id="WP_147042338.1">
    <property type="nucleotide sequence ID" value="NZ_BAABIR010000002.1"/>
</dbReference>
<evidence type="ECO:0000313" key="7">
    <source>
        <dbReference type="EMBL" id="TXC62948.1"/>
    </source>
</evidence>
<name>A0A5C6TTB2_9SPHN</name>
<evidence type="ECO:0000256" key="5">
    <source>
        <dbReference type="SAM" id="Phobius"/>
    </source>
</evidence>
<evidence type="ECO:0000256" key="4">
    <source>
        <dbReference type="ARBA" id="ARBA00023284"/>
    </source>
</evidence>
<evidence type="ECO:0000313" key="8">
    <source>
        <dbReference type="Proteomes" id="UP000321249"/>
    </source>
</evidence>
<evidence type="ECO:0000256" key="3">
    <source>
        <dbReference type="ARBA" id="ARBA00023157"/>
    </source>
</evidence>
<keyword evidence="3" id="KW-1015">Disulfide bond</keyword>
<dbReference type="PANTHER" id="PTHR13887:SF14">
    <property type="entry name" value="DISULFIDE BOND FORMATION PROTEIN D"/>
    <property type="match status" value="1"/>
</dbReference>
<dbReference type="InterPro" id="IPR036249">
    <property type="entry name" value="Thioredoxin-like_sf"/>
</dbReference>
<gene>
    <name evidence="7" type="ORF">FRZ32_04250</name>
</gene>
<keyword evidence="5" id="KW-1133">Transmembrane helix</keyword>
<dbReference type="GO" id="GO:0016491">
    <property type="term" value="F:oxidoreductase activity"/>
    <property type="evidence" value="ECO:0007669"/>
    <property type="project" value="UniProtKB-KW"/>
</dbReference>
<dbReference type="InterPro" id="IPR013766">
    <property type="entry name" value="Thioredoxin_domain"/>
</dbReference>
<keyword evidence="5" id="KW-0812">Transmembrane</keyword>
<protein>
    <submittedName>
        <fullName evidence="7">DsbA family protein</fullName>
    </submittedName>
</protein>
<dbReference type="InterPro" id="IPR001853">
    <property type="entry name" value="DSBA-like_thioredoxin_dom"/>
</dbReference>
<dbReference type="PANTHER" id="PTHR13887">
    <property type="entry name" value="GLUTATHIONE S-TRANSFERASE KAPPA"/>
    <property type="match status" value="1"/>
</dbReference>
<dbReference type="Proteomes" id="UP000321249">
    <property type="component" value="Unassembled WGS sequence"/>
</dbReference>
<keyword evidence="8" id="KW-1185">Reference proteome</keyword>
<dbReference type="EMBL" id="VOQQ01000001">
    <property type="protein sequence ID" value="TXC62948.1"/>
    <property type="molecule type" value="Genomic_DNA"/>
</dbReference>
<dbReference type="InterPro" id="IPR041205">
    <property type="entry name" value="ScsC_N"/>
</dbReference>
<evidence type="ECO:0000256" key="1">
    <source>
        <dbReference type="ARBA" id="ARBA00022729"/>
    </source>
</evidence>
<keyword evidence="2" id="KW-0560">Oxidoreductase</keyword>
<comment type="caution">
    <text evidence="7">The sequence shown here is derived from an EMBL/GenBank/DDBJ whole genome shotgun (WGS) entry which is preliminary data.</text>
</comment>
<reference evidence="7 8" key="1">
    <citation type="journal article" date="2015" name="J. Microbiol.">
        <title>Sphingosinicella ginsenosidimutans sp. nov., with ginsenoside converting activity.</title>
        <authorList>
            <person name="Kim J.K."/>
            <person name="Kang M.S."/>
            <person name="Park S.C."/>
            <person name="Kim K.M."/>
            <person name="Choi K."/>
            <person name="Yoon M.H."/>
            <person name="Im W.T."/>
        </authorList>
    </citation>
    <scope>NUCLEOTIDE SEQUENCE [LARGE SCALE GENOMIC DNA]</scope>
    <source>
        <strain evidence="7 8">BS-11</strain>
    </source>
</reference>
<keyword evidence="1" id="KW-0732">Signal</keyword>